<dbReference type="EMBL" id="CP006682">
    <property type="protein sequence ID" value="AHB36576.1"/>
    <property type="molecule type" value="Genomic_DNA"/>
</dbReference>
<dbReference type="Pfam" id="PF01252">
    <property type="entry name" value="Peptidase_A8"/>
    <property type="match status" value="1"/>
</dbReference>
<evidence type="ECO:0000313" key="12">
    <source>
        <dbReference type="Proteomes" id="UP000018550"/>
    </source>
</evidence>
<comment type="function">
    <text evidence="9">This protein specifically catalyzes the removal of signal peptides from prolipoproteins.</text>
</comment>
<keyword evidence="6 9" id="KW-0378">Hydrolase</keyword>
<name>V5RKF1_SPIAP</name>
<dbReference type="GO" id="GO:0005886">
    <property type="term" value="C:plasma membrane"/>
    <property type="evidence" value="ECO:0007669"/>
    <property type="project" value="UniProtKB-SubCell"/>
</dbReference>
<dbReference type="Proteomes" id="UP000018550">
    <property type="component" value="Chromosome"/>
</dbReference>
<dbReference type="eggNOG" id="COG0597">
    <property type="taxonomic scope" value="Bacteria"/>
</dbReference>
<accession>V5RKF1</accession>
<evidence type="ECO:0000256" key="10">
    <source>
        <dbReference type="RuleBase" id="RU004181"/>
    </source>
</evidence>
<dbReference type="EC" id="3.4.23.36" evidence="9"/>
<organism evidence="11 12">
    <name type="scientific">Spiroplasma apis B31</name>
    <dbReference type="NCBI Taxonomy" id="1276258"/>
    <lineage>
        <taxon>Bacteria</taxon>
        <taxon>Bacillati</taxon>
        <taxon>Mycoplasmatota</taxon>
        <taxon>Mollicutes</taxon>
        <taxon>Entomoplasmatales</taxon>
        <taxon>Spiroplasmataceae</taxon>
        <taxon>Spiroplasma</taxon>
    </lineage>
</organism>
<keyword evidence="12" id="KW-1185">Reference proteome</keyword>
<keyword evidence="4 9" id="KW-0812">Transmembrane</keyword>
<gene>
    <name evidence="11" type="primary">lsp</name>
    <name evidence="9" type="synonym">lspA</name>
    <name evidence="11" type="ORF">SAPIS_v1c07310</name>
</gene>
<evidence type="ECO:0000256" key="4">
    <source>
        <dbReference type="ARBA" id="ARBA00022692"/>
    </source>
</evidence>
<feature type="transmembrane region" description="Helical" evidence="9">
    <location>
        <begin position="106"/>
        <end position="123"/>
    </location>
</feature>
<dbReference type="RefSeq" id="WP_023789801.1">
    <property type="nucleotide sequence ID" value="NC_022998.1"/>
</dbReference>
<dbReference type="PANTHER" id="PTHR33695:SF1">
    <property type="entry name" value="LIPOPROTEIN SIGNAL PEPTIDASE"/>
    <property type="match status" value="1"/>
</dbReference>
<reference evidence="11 12" key="1">
    <citation type="journal article" date="2014" name="Genome Announc.">
        <title>Complete Genome Sequence of Spiroplasma apis B31T (ATCC 33834), a Bacterium Associated with May Disease of Honeybees (Apis mellifera).</title>
        <authorList>
            <person name="Ku C."/>
            <person name="Lo W.S."/>
            <person name="Chen L.L."/>
            <person name="Kuo C.H."/>
        </authorList>
    </citation>
    <scope>NUCLEOTIDE SEQUENCE [LARGE SCALE GENOMIC DNA]</scope>
    <source>
        <strain evidence="11">B31</strain>
    </source>
</reference>
<proteinExistence type="inferred from homology"/>
<dbReference type="HAMAP" id="MF_00161">
    <property type="entry name" value="LspA"/>
    <property type="match status" value="1"/>
</dbReference>
<evidence type="ECO:0000256" key="8">
    <source>
        <dbReference type="ARBA" id="ARBA00023136"/>
    </source>
</evidence>
<keyword evidence="5 9" id="KW-0064">Aspartyl protease</keyword>
<comment type="catalytic activity">
    <reaction evidence="9">
        <text>Release of signal peptides from bacterial membrane prolipoproteins. Hydrolyzes -Xaa-Yaa-Zaa-|-(S,diacylglyceryl)Cys-, in which Xaa is hydrophobic (preferably Leu), and Yaa (Ala or Ser) and Zaa (Gly or Ala) have small, neutral side chains.</text>
        <dbReference type="EC" id="3.4.23.36"/>
    </reaction>
</comment>
<protein>
    <recommendedName>
        <fullName evidence="9">Lipoprotein signal peptidase</fullName>
        <ecNumber evidence="9">3.4.23.36</ecNumber>
    </recommendedName>
    <alternativeName>
        <fullName evidence="9">Prolipoprotein signal peptidase</fullName>
    </alternativeName>
    <alternativeName>
        <fullName evidence="9">Signal peptidase II</fullName>
        <shortName evidence="9">SPase II</shortName>
    </alternativeName>
</protein>
<dbReference type="PATRIC" id="fig|1276258.3.peg.744"/>
<feature type="active site" evidence="9">
    <location>
        <position position="155"/>
    </location>
</feature>
<keyword evidence="11" id="KW-0449">Lipoprotein</keyword>
<dbReference type="NCBIfam" id="TIGR00077">
    <property type="entry name" value="lspA"/>
    <property type="match status" value="1"/>
</dbReference>
<dbReference type="AlphaFoldDB" id="V5RKF1"/>
<evidence type="ECO:0000256" key="1">
    <source>
        <dbReference type="ARBA" id="ARBA00006139"/>
    </source>
</evidence>
<dbReference type="GO" id="GO:0004190">
    <property type="term" value="F:aspartic-type endopeptidase activity"/>
    <property type="evidence" value="ECO:0007669"/>
    <property type="project" value="UniProtKB-UniRule"/>
</dbReference>
<feature type="active site" evidence="9">
    <location>
        <position position="135"/>
    </location>
</feature>
<comment type="similarity">
    <text evidence="1 9 10">Belongs to the peptidase A8 family.</text>
</comment>
<evidence type="ECO:0000256" key="2">
    <source>
        <dbReference type="ARBA" id="ARBA00022475"/>
    </source>
</evidence>
<evidence type="ECO:0000256" key="5">
    <source>
        <dbReference type="ARBA" id="ARBA00022750"/>
    </source>
</evidence>
<dbReference type="InterPro" id="IPR001872">
    <property type="entry name" value="Peptidase_A8"/>
</dbReference>
<keyword evidence="8 9" id="KW-0472">Membrane</keyword>
<dbReference type="OrthoDB" id="398591at2"/>
<evidence type="ECO:0000313" key="11">
    <source>
        <dbReference type="EMBL" id="AHB36576.1"/>
    </source>
</evidence>
<feature type="transmembrane region" description="Helical" evidence="9">
    <location>
        <begin position="78"/>
        <end position="97"/>
    </location>
</feature>
<comment type="subcellular location">
    <subcellularLocation>
        <location evidence="9">Cell membrane</location>
        <topology evidence="9">Multi-pass membrane protein</topology>
    </subcellularLocation>
</comment>
<comment type="caution">
    <text evidence="9">Lacks conserved residue(s) required for the propagation of feature annotation.</text>
</comment>
<keyword evidence="7 9" id="KW-1133">Transmembrane helix</keyword>
<evidence type="ECO:0000256" key="9">
    <source>
        <dbReference type="HAMAP-Rule" id="MF_00161"/>
    </source>
</evidence>
<dbReference type="PRINTS" id="PR00781">
    <property type="entry name" value="LIPOSIGPTASE"/>
</dbReference>
<keyword evidence="3 9" id="KW-0645">Protease</keyword>
<comment type="pathway">
    <text evidence="9">Protein modification; lipoprotein biosynthesis (signal peptide cleavage).</text>
</comment>
<dbReference type="HOGENOM" id="CLU_083252_1_0_14"/>
<dbReference type="STRING" id="1276258.SAPIS_v1c07310"/>
<dbReference type="UniPathway" id="UPA00665"/>
<feature type="transmembrane region" description="Helical" evidence="9">
    <location>
        <begin position="149"/>
        <end position="174"/>
    </location>
</feature>
<keyword evidence="2 9" id="KW-1003">Cell membrane</keyword>
<dbReference type="PANTHER" id="PTHR33695">
    <property type="entry name" value="LIPOPROTEIN SIGNAL PEPTIDASE"/>
    <property type="match status" value="1"/>
</dbReference>
<dbReference type="GO" id="GO:0006508">
    <property type="term" value="P:proteolysis"/>
    <property type="evidence" value="ECO:0007669"/>
    <property type="project" value="UniProtKB-KW"/>
</dbReference>
<evidence type="ECO:0000256" key="7">
    <source>
        <dbReference type="ARBA" id="ARBA00022989"/>
    </source>
</evidence>
<evidence type="ECO:0000256" key="6">
    <source>
        <dbReference type="ARBA" id="ARBA00022801"/>
    </source>
</evidence>
<sequence>MKNLKLILKTYDYNARYKLLWCLPLFLSLIFFDWITKALIVKNFSYGQEGKLIPGFIKMEYIINPGAALGMNSDNPTLAIALAALVTIILIGIFVFVNNKFWTQSINVMLAGSFANLMGRAWAPNVRGISGGVVDFLKWDFQLLGSDTYIFNLADLFVNISIGMLILSLIIFSIQQVKEIFYKKNQQKYDFYLETKDKLHKLEKSYLHSIKKQTIKNRYELWKTYLKDKKVIKTNWKIRSKEINKES</sequence>
<evidence type="ECO:0000256" key="3">
    <source>
        <dbReference type="ARBA" id="ARBA00022670"/>
    </source>
</evidence>
<dbReference type="KEGG" id="sapi:SAPIS_v1c07310"/>